<sequence length="311" mass="35124">MTRPRFPVPMPTRDGVSPSCVSLPHGPWPTIADFLVERFPAISREAWLSRIEANDVCDEHGVPITATRRYESPLRVYYYRALDAETPIPFEELVLHQDDDLVVVDKPPFVPVTPTGKYVQQSLLVRLKRKLGLDDLVPLHRIDRNTSGLVLFSVRPETRGLYQAMFPERRIDKHYEAVVPWHEGVSSVPAVYRSRLVDDDHFMRMREAPGEPNSETRIVLREARDGHALLELSPVTGRKHQLRVHCQALGLPIVNDPFYPTLQPAGNDDFDRPLQLLARSLSFVDPLNGALRTFESPRRLALPSAPAAAAA</sequence>
<dbReference type="GO" id="GO:0000455">
    <property type="term" value="P:enzyme-directed rRNA pseudouridine synthesis"/>
    <property type="evidence" value="ECO:0007669"/>
    <property type="project" value="TreeGrafter"/>
</dbReference>
<name>A0AAW8E3K8_9BURK</name>
<accession>A0AAW8E3K8</accession>
<comment type="caution">
    <text evidence="2">The sequence shown here is derived from an EMBL/GenBank/DDBJ whole genome shotgun (WGS) entry which is preliminary data.</text>
</comment>
<dbReference type="Gene3D" id="3.30.2350.10">
    <property type="entry name" value="Pseudouridine synthase"/>
    <property type="match status" value="1"/>
</dbReference>
<dbReference type="RefSeq" id="WP_307638130.1">
    <property type="nucleotide sequence ID" value="NZ_JAUSRR010000010.1"/>
</dbReference>
<keyword evidence="2" id="KW-0413">Isomerase</keyword>
<dbReference type="InterPro" id="IPR020103">
    <property type="entry name" value="PsdUridine_synth_cat_dom_sf"/>
</dbReference>
<dbReference type="Proteomes" id="UP001244295">
    <property type="component" value="Unassembled WGS sequence"/>
</dbReference>
<dbReference type="GO" id="GO:0160151">
    <property type="term" value="F:tRNA pseudouridine(32) synthase activity"/>
    <property type="evidence" value="ECO:0007669"/>
    <property type="project" value="UniProtKB-EC"/>
</dbReference>
<protein>
    <submittedName>
        <fullName evidence="2">tRNA pseudouridine32 synthase/23S rRNA pseudouridine746 synthase</fullName>
        <ecNumber evidence="2">5.4.99.28</ecNumber>
        <ecNumber evidence="2">5.4.99.29</ecNumber>
    </submittedName>
</protein>
<dbReference type="EC" id="5.4.99.29" evidence="2"/>
<evidence type="ECO:0000259" key="1">
    <source>
        <dbReference type="Pfam" id="PF00849"/>
    </source>
</evidence>
<evidence type="ECO:0000313" key="2">
    <source>
        <dbReference type="EMBL" id="MDP9926393.1"/>
    </source>
</evidence>
<feature type="domain" description="Pseudouridine synthase RsuA/RluA-like" evidence="1">
    <location>
        <begin position="100"/>
        <end position="248"/>
    </location>
</feature>
<evidence type="ECO:0000313" key="3">
    <source>
        <dbReference type="Proteomes" id="UP001244295"/>
    </source>
</evidence>
<dbReference type="EMBL" id="JAUSRR010000010">
    <property type="protein sequence ID" value="MDP9926393.1"/>
    <property type="molecule type" value="Genomic_DNA"/>
</dbReference>
<dbReference type="PANTHER" id="PTHR21600:SF84">
    <property type="entry name" value="PSEUDOURIDINE SYNTHASE RSUA_RLUA-LIKE DOMAIN-CONTAINING PROTEIN"/>
    <property type="match status" value="1"/>
</dbReference>
<dbReference type="EC" id="5.4.99.28" evidence="2"/>
<dbReference type="InterPro" id="IPR050188">
    <property type="entry name" value="RluA_PseudoU_synthase"/>
</dbReference>
<dbReference type="GO" id="GO:0003723">
    <property type="term" value="F:RNA binding"/>
    <property type="evidence" value="ECO:0007669"/>
    <property type="project" value="InterPro"/>
</dbReference>
<dbReference type="PROSITE" id="PS01129">
    <property type="entry name" value="PSI_RLU"/>
    <property type="match status" value="1"/>
</dbReference>
<dbReference type="PANTHER" id="PTHR21600">
    <property type="entry name" value="MITOCHONDRIAL RNA PSEUDOURIDINE SYNTHASE"/>
    <property type="match status" value="1"/>
</dbReference>
<reference evidence="2" key="1">
    <citation type="submission" date="2023-07" db="EMBL/GenBank/DDBJ databases">
        <title>Sorghum-associated microbial communities from plants grown in Nebraska, USA.</title>
        <authorList>
            <person name="Schachtman D."/>
        </authorList>
    </citation>
    <scope>NUCLEOTIDE SEQUENCE</scope>
    <source>
        <strain evidence="2">DS2795</strain>
    </source>
</reference>
<dbReference type="Pfam" id="PF00849">
    <property type="entry name" value="PseudoU_synth_2"/>
    <property type="match status" value="1"/>
</dbReference>
<proteinExistence type="predicted"/>
<gene>
    <name evidence="2" type="ORF">J2W25_005440</name>
</gene>
<organism evidence="2 3">
    <name type="scientific">Variovorax boronicumulans</name>
    <dbReference type="NCBI Taxonomy" id="436515"/>
    <lineage>
        <taxon>Bacteria</taxon>
        <taxon>Pseudomonadati</taxon>
        <taxon>Pseudomonadota</taxon>
        <taxon>Betaproteobacteria</taxon>
        <taxon>Burkholderiales</taxon>
        <taxon>Comamonadaceae</taxon>
        <taxon>Variovorax</taxon>
    </lineage>
</organism>
<dbReference type="GO" id="GO:0160142">
    <property type="term" value="F:23S rRNA pseudouridine(746) synthase activity"/>
    <property type="evidence" value="ECO:0007669"/>
    <property type="project" value="UniProtKB-EC"/>
</dbReference>
<dbReference type="InterPro" id="IPR006224">
    <property type="entry name" value="PsdUridine_synth_RluA-like_CS"/>
</dbReference>
<dbReference type="SUPFAM" id="SSF55120">
    <property type="entry name" value="Pseudouridine synthase"/>
    <property type="match status" value="1"/>
</dbReference>
<dbReference type="AlphaFoldDB" id="A0AAW8E3K8"/>
<dbReference type="InterPro" id="IPR006145">
    <property type="entry name" value="PsdUridine_synth_RsuA/RluA"/>
</dbReference>